<name>A0A1H2EAS7_9GAMM</name>
<dbReference type="Pfam" id="PF13511">
    <property type="entry name" value="DUF4124"/>
    <property type="match status" value="1"/>
</dbReference>
<dbReference type="InterPro" id="IPR025392">
    <property type="entry name" value="DUF4124"/>
</dbReference>
<gene>
    <name evidence="3" type="ORF">SAMN05216210_0527</name>
</gene>
<evidence type="ECO:0000259" key="2">
    <source>
        <dbReference type="Pfam" id="PF13511"/>
    </source>
</evidence>
<accession>A0A1H2EAS7</accession>
<evidence type="ECO:0000313" key="3">
    <source>
        <dbReference type="EMBL" id="SDT92212.1"/>
    </source>
</evidence>
<dbReference type="OrthoDB" id="7031901at2"/>
<dbReference type="RefSeq" id="WP_092383863.1">
    <property type="nucleotide sequence ID" value="NZ_LT629787.1"/>
</dbReference>
<reference evidence="4" key="1">
    <citation type="submission" date="2016-10" db="EMBL/GenBank/DDBJ databases">
        <authorList>
            <person name="Varghese N."/>
            <person name="Submissions S."/>
        </authorList>
    </citation>
    <scope>NUCLEOTIDE SEQUENCE [LARGE SCALE GENOMIC DNA]</scope>
    <source>
        <strain evidence="4">CECT 8338</strain>
    </source>
</reference>
<dbReference type="STRING" id="1434072.SAMN05216210_0527"/>
<keyword evidence="1" id="KW-0732">Signal</keyword>
<feature type="domain" description="DUF4124" evidence="2">
    <location>
        <begin position="11"/>
        <end position="57"/>
    </location>
</feature>
<evidence type="ECO:0000256" key="1">
    <source>
        <dbReference type="SAM" id="SignalP"/>
    </source>
</evidence>
<feature type="signal peptide" evidence="1">
    <location>
        <begin position="1"/>
        <end position="20"/>
    </location>
</feature>
<feature type="chain" id="PRO_5009272838" description="DUF4124 domain-containing protein" evidence="1">
    <location>
        <begin position="21"/>
        <end position="157"/>
    </location>
</feature>
<dbReference type="EMBL" id="LT629787">
    <property type="protein sequence ID" value="SDT92212.1"/>
    <property type="molecule type" value="Genomic_DNA"/>
</dbReference>
<dbReference type="Proteomes" id="UP000243924">
    <property type="component" value="Chromosome I"/>
</dbReference>
<organism evidence="3 4">
    <name type="scientific">Halopseudomonas salegens</name>
    <dbReference type="NCBI Taxonomy" id="1434072"/>
    <lineage>
        <taxon>Bacteria</taxon>
        <taxon>Pseudomonadati</taxon>
        <taxon>Pseudomonadota</taxon>
        <taxon>Gammaproteobacteria</taxon>
        <taxon>Pseudomonadales</taxon>
        <taxon>Pseudomonadaceae</taxon>
        <taxon>Halopseudomonas</taxon>
    </lineage>
</organism>
<keyword evidence="4" id="KW-1185">Reference proteome</keyword>
<dbReference type="AlphaFoldDB" id="A0A1H2EAS7"/>
<evidence type="ECO:0000313" key="4">
    <source>
        <dbReference type="Proteomes" id="UP000243924"/>
    </source>
</evidence>
<sequence>MKNATLGVTLTLIVVAQVQAQPVYQCTGPNGEKVFSQIACPDGSAGTEVTVHNPPPSGDGELIPWGTPQVQSKPDTEPRARVTVVGEQRTCDIDLSAQEIRTAMVKKEVVVGMTTAEVKRALGQPLAINRSSRGDDQWVYPGIYLYIDKDGCLVSWN</sequence>
<protein>
    <recommendedName>
        <fullName evidence="2">DUF4124 domain-containing protein</fullName>
    </recommendedName>
</protein>
<proteinExistence type="predicted"/>